<comment type="caution">
    <text evidence="1">The sequence shown here is derived from an EMBL/GenBank/DDBJ whole genome shotgun (WGS) entry which is preliminary data.</text>
</comment>
<sequence>MDAYGKVNRPAFGSGDVEVKLTASPLAAV</sequence>
<name>A0ABW1IP32_9BACL</name>
<proteinExistence type="predicted"/>
<gene>
    <name evidence="1" type="ORF">ACFPXP_10455</name>
</gene>
<protein>
    <submittedName>
        <fullName evidence="1">Uncharacterized protein</fullName>
    </submittedName>
</protein>
<dbReference type="RefSeq" id="WP_379894158.1">
    <property type="nucleotide sequence ID" value="NZ_JBHSQV010000137.1"/>
</dbReference>
<accession>A0ABW1IP32</accession>
<evidence type="ECO:0000313" key="1">
    <source>
        <dbReference type="EMBL" id="MFC5986838.1"/>
    </source>
</evidence>
<organism evidence="1 2">
    <name type="scientific">Marinicrinis lubricantis</name>
    <dbReference type="NCBI Taxonomy" id="2086470"/>
    <lineage>
        <taxon>Bacteria</taxon>
        <taxon>Bacillati</taxon>
        <taxon>Bacillota</taxon>
        <taxon>Bacilli</taxon>
        <taxon>Bacillales</taxon>
        <taxon>Paenibacillaceae</taxon>
    </lineage>
</organism>
<keyword evidence="2" id="KW-1185">Reference proteome</keyword>
<evidence type="ECO:0000313" key="2">
    <source>
        <dbReference type="Proteomes" id="UP001596250"/>
    </source>
</evidence>
<dbReference type="Proteomes" id="UP001596250">
    <property type="component" value="Unassembled WGS sequence"/>
</dbReference>
<dbReference type="EMBL" id="JBHSQV010000137">
    <property type="protein sequence ID" value="MFC5986838.1"/>
    <property type="molecule type" value="Genomic_DNA"/>
</dbReference>
<reference evidence="2" key="1">
    <citation type="journal article" date="2019" name="Int. J. Syst. Evol. Microbiol.">
        <title>The Global Catalogue of Microorganisms (GCM) 10K type strain sequencing project: providing services to taxonomists for standard genome sequencing and annotation.</title>
        <authorList>
            <consortium name="The Broad Institute Genomics Platform"/>
            <consortium name="The Broad Institute Genome Sequencing Center for Infectious Disease"/>
            <person name="Wu L."/>
            <person name="Ma J."/>
        </authorList>
    </citation>
    <scope>NUCLEOTIDE SEQUENCE [LARGE SCALE GENOMIC DNA]</scope>
    <source>
        <strain evidence="2">CCM 8749</strain>
    </source>
</reference>